<evidence type="ECO:0000256" key="1">
    <source>
        <dbReference type="ARBA" id="ARBA00022741"/>
    </source>
</evidence>
<dbReference type="SMART" id="SM00490">
    <property type="entry name" value="HELICc"/>
    <property type="match status" value="1"/>
</dbReference>
<feature type="domain" description="Helicase C-terminal" evidence="6">
    <location>
        <begin position="522"/>
        <end position="671"/>
    </location>
</feature>
<dbReference type="PANTHER" id="PTHR45629">
    <property type="entry name" value="SNF2/RAD54 FAMILY MEMBER"/>
    <property type="match status" value="1"/>
</dbReference>
<evidence type="ECO:0000259" key="6">
    <source>
        <dbReference type="PROSITE" id="PS51194"/>
    </source>
</evidence>
<dbReference type="PhylomeDB" id="A0A060T1Y1"/>
<dbReference type="Gene3D" id="3.40.50.10810">
    <property type="entry name" value="Tandem AAA-ATPase domain"/>
    <property type="match status" value="1"/>
</dbReference>
<feature type="domain" description="Helicase ATP-binding" evidence="5">
    <location>
        <begin position="215"/>
        <end position="383"/>
    </location>
</feature>
<dbReference type="PROSITE" id="PS51192">
    <property type="entry name" value="HELICASE_ATP_BIND_1"/>
    <property type="match status" value="1"/>
</dbReference>
<gene>
    <name evidence="7" type="ORF">GNLVRS02_ARAD1C24750g</name>
</gene>
<dbReference type="InterPro" id="IPR038718">
    <property type="entry name" value="SNF2-like_sf"/>
</dbReference>
<accession>A0A060T1Y1</accession>
<evidence type="ECO:0000313" key="7">
    <source>
        <dbReference type="EMBL" id="CDP34973.1"/>
    </source>
</evidence>
<dbReference type="InterPro" id="IPR050496">
    <property type="entry name" value="SNF2_RAD54_helicase_repair"/>
</dbReference>
<dbReference type="InterPro" id="IPR001650">
    <property type="entry name" value="Helicase_C-like"/>
</dbReference>
<dbReference type="PANTHER" id="PTHR45629:SF7">
    <property type="entry name" value="DNA EXCISION REPAIR PROTEIN ERCC-6-RELATED"/>
    <property type="match status" value="1"/>
</dbReference>
<evidence type="ECO:0000256" key="3">
    <source>
        <dbReference type="ARBA" id="ARBA00022840"/>
    </source>
</evidence>
<keyword evidence="3" id="KW-0067">ATP-binding</keyword>
<sequence>MFRPKSKTPGLTPLNLNPPSTLKRPLAVRDDNEQADGSLRRFAVMIRKPSTKKHKTWEDDGFLVIKPDGIAILKDPNQRFIAKGKLSPNSIEIDAVVSIGGKEVLLESELSEPPKETQKVVSVQTLPTRPTSQPKLESPVIKKNPLKGTFVTPFSANEETQDYDPSERDTYLLPRPRGGGNADTVDVIIDPIIGRRLRPHQIEGVKFMYECVMGYRPNNNGLGVLLADEMGLGKTLMTITLLWTLFKQSPIKSATSVIRRAVIVCPVTLVENWKREFKKWLGVLRLKVFALGPKDNIRDFLSSHVYHVLIIGYDRLRTVASEMADSTIDIIVCDEAQRLKNLDSKSSKAITSLGATRRVMLSGTPIQNNLSEFFAMAEFLNPGILGTAAEFKREYEVPILRGQEPQASMKHREKGKEKLDQLIGFTRNFVLRRTVQDTLTQFLPPKRDTVIFCLPAKEQERIYSDMCNSSDILNSIESTQFSVHLEAITKLRKVCNTPLLVEKTLPLTSSLHSGKMAILNRMVKQISSTTDEKIVIVSGSTKVLALIAQNLARWDLRYCQLDGSTPSNQRQGIVDHFNKSPASDCFAFLLSVRSGGTGLNLIGASRLFLYDTDWNPAVDEQAMARIHREGQKRPVYIYRLLTVGMIDEKIYQRQITKKSLANHFMSEDNDSFGTGGPTLGSNSFTADELRDLFTMATDTYSHTHDLLGCTCLKDGCVKIEDDESDDEQSEQEELGGWTSALAVAKEGIFVPKRMRASQRMKNLLQYRHVCPATVEDPIDLGDEILENVINAYKKSDKMSVSFLFTKTNE</sequence>
<dbReference type="InterPro" id="IPR027417">
    <property type="entry name" value="P-loop_NTPase"/>
</dbReference>
<dbReference type="Gene3D" id="3.40.50.300">
    <property type="entry name" value="P-loop containing nucleotide triphosphate hydrolases"/>
    <property type="match status" value="1"/>
</dbReference>
<dbReference type="Pfam" id="PF00271">
    <property type="entry name" value="Helicase_C"/>
    <property type="match status" value="1"/>
</dbReference>
<dbReference type="AlphaFoldDB" id="A0A060T1Y1"/>
<protein>
    <submittedName>
        <fullName evidence="7">ARAD1C24750p</fullName>
    </submittedName>
</protein>
<reference evidence="7" key="1">
    <citation type="submission" date="2014-02" db="EMBL/GenBank/DDBJ databases">
        <authorList>
            <person name="Genoscope - CEA"/>
        </authorList>
    </citation>
    <scope>NUCLEOTIDE SEQUENCE</scope>
    <source>
        <strain evidence="7">LS3</strain>
    </source>
</reference>
<dbReference type="FunFam" id="3.40.50.10810:FF:000020">
    <property type="entry name" value="DNA repair and recombination protein RAD54B"/>
    <property type="match status" value="1"/>
</dbReference>
<dbReference type="Pfam" id="PF00176">
    <property type="entry name" value="SNF2-rel_dom"/>
    <property type="match status" value="1"/>
</dbReference>
<dbReference type="SMART" id="SM00487">
    <property type="entry name" value="DEXDc"/>
    <property type="match status" value="1"/>
</dbReference>
<name>A0A060T1Y1_BLAAD</name>
<dbReference type="Gene3D" id="1.20.120.850">
    <property type="entry name" value="SWI2/SNF2 ATPases, N-terminal domain"/>
    <property type="match status" value="1"/>
</dbReference>
<dbReference type="InterPro" id="IPR000330">
    <property type="entry name" value="SNF2_N"/>
</dbReference>
<evidence type="ECO:0000256" key="4">
    <source>
        <dbReference type="SAM" id="MobiDB-lite"/>
    </source>
</evidence>
<keyword evidence="2" id="KW-0378">Hydrolase</keyword>
<feature type="region of interest" description="Disordered" evidence="4">
    <location>
        <begin position="1"/>
        <end position="34"/>
    </location>
</feature>
<dbReference type="InterPro" id="IPR049730">
    <property type="entry name" value="SNF2/RAD54-like_C"/>
</dbReference>
<reference evidence="7" key="2">
    <citation type="submission" date="2014-06" db="EMBL/GenBank/DDBJ databases">
        <title>The complete genome of Blastobotrys (Arxula) adeninivorans LS3 - a yeast of biotechnological interest.</title>
        <authorList>
            <person name="Kunze G."/>
            <person name="Gaillardin C."/>
            <person name="Czernicka M."/>
            <person name="Durrens P."/>
            <person name="Martin T."/>
            <person name="Boer E."/>
            <person name="Gabaldon T."/>
            <person name="Cruz J."/>
            <person name="Talla E."/>
            <person name="Marck C."/>
            <person name="Goffeau A."/>
            <person name="Barbe V."/>
            <person name="Baret P."/>
            <person name="Baronian K."/>
            <person name="Beier S."/>
            <person name="Bleykasten C."/>
            <person name="Bode R."/>
            <person name="Casaregola S."/>
            <person name="Despons L."/>
            <person name="Fairhead C."/>
            <person name="Giersberg M."/>
            <person name="Gierski P."/>
            <person name="Hahnel U."/>
            <person name="Hartmann A."/>
            <person name="Jankowska D."/>
            <person name="Jubin C."/>
            <person name="Jung P."/>
            <person name="Lafontaine I."/>
            <person name="Leh-Louis V."/>
            <person name="Lemaire M."/>
            <person name="Marcet-Houben M."/>
            <person name="Mascher M."/>
            <person name="Morel G."/>
            <person name="Richard G.-F."/>
            <person name="Riechen J."/>
            <person name="Sacerdot C."/>
            <person name="Sarkar A."/>
            <person name="Savel G."/>
            <person name="Schacherer J."/>
            <person name="Sherman D."/>
            <person name="Straub M.-L."/>
            <person name="Stein N."/>
            <person name="Thierry A."/>
            <person name="Trautwein-Schult A."/>
            <person name="Westhof E."/>
            <person name="Worch S."/>
            <person name="Dujon B."/>
            <person name="Souciet J.-L."/>
            <person name="Wincker P."/>
            <person name="Scholz U."/>
            <person name="Neuveglise N."/>
        </authorList>
    </citation>
    <scope>NUCLEOTIDE SEQUENCE</scope>
    <source>
        <strain evidence="7">LS3</strain>
    </source>
</reference>
<dbReference type="GO" id="GO:0015616">
    <property type="term" value="F:DNA translocase activity"/>
    <property type="evidence" value="ECO:0007669"/>
    <property type="project" value="TreeGrafter"/>
</dbReference>
<evidence type="ECO:0000256" key="2">
    <source>
        <dbReference type="ARBA" id="ARBA00022801"/>
    </source>
</evidence>
<dbReference type="CDD" id="cd18004">
    <property type="entry name" value="DEXHc_RAD54"/>
    <property type="match status" value="1"/>
</dbReference>
<dbReference type="CDD" id="cd18793">
    <property type="entry name" value="SF2_C_SNF"/>
    <property type="match status" value="1"/>
</dbReference>
<organism evidence="7">
    <name type="scientific">Blastobotrys adeninivorans</name>
    <name type="common">Yeast</name>
    <name type="synonym">Arxula adeninivorans</name>
    <dbReference type="NCBI Taxonomy" id="409370"/>
    <lineage>
        <taxon>Eukaryota</taxon>
        <taxon>Fungi</taxon>
        <taxon>Dikarya</taxon>
        <taxon>Ascomycota</taxon>
        <taxon>Saccharomycotina</taxon>
        <taxon>Dipodascomycetes</taxon>
        <taxon>Dipodascales</taxon>
        <taxon>Trichomonascaceae</taxon>
        <taxon>Blastobotrys</taxon>
    </lineage>
</organism>
<dbReference type="EMBL" id="HG937693">
    <property type="protein sequence ID" value="CDP34973.1"/>
    <property type="molecule type" value="Genomic_DNA"/>
</dbReference>
<dbReference type="GO" id="GO:0016787">
    <property type="term" value="F:hydrolase activity"/>
    <property type="evidence" value="ECO:0007669"/>
    <property type="project" value="UniProtKB-KW"/>
</dbReference>
<dbReference type="PROSITE" id="PS51194">
    <property type="entry name" value="HELICASE_CTER"/>
    <property type="match status" value="1"/>
</dbReference>
<dbReference type="InterPro" id="IPR014001">
    <property type="entry name" value="Helicase_ATP-bd"/>
</dbReference>
<keyword evidence="1" id="KW-0547">Nucleotide-binding</keyword>
<feature type="compositionally biased region" description="Low complexity" evidence="4">
    <location>
        <begin position="8"/>
        <end position="22"/>
    </location>
</feature>
<dbReference type="SUPFAM" id="SSF52540">
    <property type="entry name" value="P-loop containing nucleoside triphosphate hydrolases"/>
    <property type="match status" value="2"/>
</dbReference>
<dbReference type="GO" id="GO:0000724">
    <property type="term" value="P:double-strand break repair via homologous recombination"/>
    <property type="evidence" value="ECO:0007669"/>
    <property type="project" value="TreeGrafter"/>
</dbReference>
<proteinExistence type="predicted"/>
<dbReference type="GO" id="GO:0005524">
    <property type="term" value="F:ATP binding"/>
    <property type="evidence" value="ECO:0007669"/>
    <property type="project" value="InterPro"/>
</dbReference>
<evidence type="ECO:0000259" key="5">
    <source>
        <dbReference type="PROSITE" id="PS51192"/>
    </source>
</evidence>
<dbReference type="GO" id="GO:0007131">
    <property type="term" value="P:reciprocal meiotic recombination"/>
    <property type="evidence" value="ECO:0007669"/>
    <property type="project" value="TreeGrafter"/>
</dbReference>
<dbReference type="GO" id="GO:0005634">
    <property type="term" value="C:nucleus"/>
    <property type="evidence" value="ECO:0007669"/>
    <property type="project" value="TreeGrafter"/>
</dbReference>